<evidence type="ECO:0000256" key="4">
    <source>
        <dbReference type="ARBA" id="ARBA00022692"/>
    </source>
</evidence>
<keyword evidence="8 11" id="KW-0472">Membrane</keyword>
<sequence>MIVSLVAGALWAMLPAYVPNNAAVLAGGGRPIDGGRTLGGRRLLGDGKTWRGTAVGTLVGVALAVALNALHPTVVAALGADLPTFPLRAAVGLALGAMLGDIGASFLKRRLGRQRGAAVPGLDQLDFVVGALALAALLAPAWTVATFSLPRLAVVVVATPLLHLTTNAGAYLLGLKAEPW</sequence>
<dbReference type="HAMAP" id="MF_01117">
    <property type="entry name" value="CDP_archaeol_synth"/>
    <property type="match status" value="1"/>
</dbReference>
<evidence type="ECO:0000313" key="15">
    <source>
        <dbReference type="Proteomes" id="UP000253273"/>
    </source>
</evidence>
<organism evidence="12 15">
    <name type="scientific">Haloplanus rubicundus</name>
    <dbReference type="NCBI Taxonomy" id="1547898"/>
    <lineage>
        <taxon>Archaea</taxon>
        <taxon>Methanobacteriati</taxon>
        <taxon>Methanobacteriota</taxon>
        <taxon>Stenosarchaea group</taxon>
        <taxon>Halobacteria</taxon>
        <taxon>Halobacteriales</taxon>
        <taxon>Haloferacaceae</taxon>
        <taxon>Haloplanus</taxon>
    </lineage>
</organism>
<evidence type="ECO:0000313" key="14">
    <source>
        <dbReference type="Proteomes" id="UP000252985"/>
    </source>
</evidence>
<dbReference type="KEGG" id="haj:DU500_05345"/>
<evidence type="ECO:0000256" key="7">
    <source>
        <dbReference type="ARBA" id="ARBA00023098"/>
    </source>
</evidence>
<evidence type="ECO:0000256" key="8">
    <source>
        <dbReference type="ARBA" id="ARBA00023136"/>
    </source>
</evidence>
<keyword evidence="1 11" id="KW-1003">Cell membrane</keyword>
<feature type="transmembrane region" description="Helical" evidence="11">
    <location>
        <begin position="152"/>
        <end position="173"/>
    </location>
</feature>
<comment type="similarity">
    <text evidence="11">Belongs to the CDP-archaeol synthase family.</text>
</comment>
<evidence type="ECO:0000256" key="5">
    <source>
        <dbReference type="ARBA" id="ARBA00022842"/>
    </source>
</evidence>
<evidence type="ECO:0000256" key="1">
    <source>
        <dbReference type="ARBA" id="ARBA00022475"/>
    </source>
</evidence>
<accession>A0A345EAN5</accession>
<keyword evidence="6 11" id="KW-1133">Transmembrane helix</keyword>
<dbReference type="GeneID" id="37286293"/>
<reference evidence="12 15" key="2">
    <citation type="submission" date="2018-07" db="EMBL/GenBank/DDBJ databases">
        <title>Genome sequences of Haloplanus sp. CBA1113.</title>
        <authorList>
            <person name="Kim Y.B."/>
            <person name="Roh S.W."/>
        </authorList>
    </citation>
    <scope>NUCLEOTIDE SEQUENCE [LARGE SCALE GENOMIC DNA]</scope>
    <source>
        <strain evidence="12 15">CBA1113</strain>
    </source>
</reference>
<dbReference type="Proteomes" id="UP000253273">
    <property type="component" value="Chromosome"/>
</dbReference>
<dbReference type="PANTHER" id="PTHR39650">
    <property type="entry name" value="CDP-ARCHAEOL SYNTHASE"/>
    <property type="match status" value="1"/>
</dbReference>
<dbReference type="RefSeq" id="WP_114585058.1">
    <property type="nucleotide sequence ID" value="NZ_CP031148.1"/>
</dbReference>
<dbReference type="GO" id="GO:0043338">
    <property type="term" value="F:CDP-2,3-bis-(O-geranylgeranyl)-sn-glycerol synthase activity"/>
    <property type="evidence" value="ECO:0007669"/>
    <property type="project" value="UniProtKB-EC"/>
</dbReference>
<feature type="transmembrane region" description="Helical" evidence="11">
    <location>
        <begin position="85"/>
        <end position="107"/>
    </location>
</feature>
<dbReference type="EMBL" id="CP031148">
    <property type="protein sequence ID" value="AXG09257.1"/>
    <property type="molecule type" value="Genomic_DNA"/>
</dbReference>
<comment type="cofactor">
    <cofactor evidence="11">
        <name>Mg(2+)</name>
        <dbReference type="ChEBI" id="CHEBI:18420"/>
    </cofactor>
</comment>
<keyword evidence="7 11" id="KW-0443">Lipid metabolism</keyword>
<dbReference type="InterPro" id="IPR032690">
    <property type="entry name" value="CarS"/>
</dbReference>
<keyword evidence="4 11" id="KW-0812">Transmembrane</keyword>
<accession>A0A345E138</accession>
<dbReference type="KEGG" id="haq:DU484_04905"/>
<comment type="function">
    <text evidence="11">Catalyzes the formation of CDP-2,3-bis-(O-geranylgeranyl)-sn-glycerol (CDP-archaeol) from 2,3-bis-(O-geranylgeranyl)-sn-glycerol 1-phosphate (DGGGP) and CTP. This reaction is the third ether-bond-formation step in the biosynthesis of archaeal membrane lipids.</text>
</comment>
<dbReference type="PANTHER" id="PTHR39650:SF1">
    <property type="entry name" value="CDP-ARCHAEOL SYNTHASE"/>
    <property type="match status" value="1"/>
</dbReference>
<comment type="catalytic activity">
    <reaction evidence="11">
        <text>2,3-bis-O-(geranylgeranyl)-sn-glycerol 1-phosphate + CTP + H(+) = CDP-2,3-bis-O-(geranylgeranyl)-sn-glycerol + diphosphate</text>
        <dbReference type="Rhea" id="RHEA:25690"/>
        <dbReference type="ChEBI" id="CHEBI:15378"/>
        <dbReference type="ChEBI" id="CHEBI:33019"/>
        <dbReference type="ChEBI" id="CHEBI:37563"/>
        <dbReference type="ChEBI" id="CHEBI:58837"/>
        <dbReference type="ChEBI" id="CHEBI:58838"/>
        <dbReference type="EC" id="2.7.7.67"/>
    </reaction>
</comment>
<keyword evidence="3 11" id="KW-0808">Transferase</keyword>
<evidence type="ECO:0000256" key="11">
    <source>
        <dbReference type="HAMAP-Rule" id="MF_01117"/>
    </source>
</evidence>
<dbReference type="GO" id="GO:0005886">
    <property type="term" value="C:plasma membrane"/>
    <property type="evidence" value="ECO:0007669"/>
    <property type="project" value="UniProtKB-SubCell"/>
</dbReference>
<name>A0A345E138_9EURY</name>
<dbReference type="AlphaFoldDB" id="A0A345E138"/>
<reference evidence="13 14" key="1">
    <citation type="submission" date="2018-07" db="EMBL/GenBank/DDBJ databases">
        <title>Genome sequences of Haloplanus sp. CBA1112.</title>
        <authorList>
            <person name="Kim Y.B."/>
            <person name="Roh S.W."/>
        </authorList>
    </citation>
    <scope>NUCLEOTIDE SEQUENCE [LARGE SCALE GENOMIC DNA]</scope>
    <source>
        <strain evidence="13 14">CBA1112</strain>
    </source>
</reference>
<keyword evidence="9 11" id="KW-0594">Phospholipid biosynthesis</keyword>
<feature type="transmembrane region" description="Helical" evidence="11">
    <location>
        <begin position="50"/>
        <end position="78"/>
    </location>
</feature>
<evidence type="ECO:0000313" key="12">
    <source>
        <dbReference type="EMBL" id="AXG05910.1"/>
    </source>
</evidence>
<evidence type="ECO:0000256" key="3">
    <source>
        <dbReference type="ARBA" id="ARBA00022679"/>
    </source>
</evidence>
<dbReference type="GO" id="GO:0046474">
    <property type="term" value="P:glycerophospholipid biosynthetic process"/>
    <property type="evidence" value="ECO:0007669"/>
    <property type="project" value="UniProtKB-UniRule"/>
</dbReference>
<dbReference type="Proteomes" id="UP000252985">
    <property type="component" value="Chromosome"/>
</dbReference>
<dbReference type="InterPro" id="IPR002726">
    <property type="entry name" value="CarS_archaea"/>
</dbReference>
<protein>
    <recommendedName>
        <fullName evidence="11">CDP-archaeol synthase</fullName>
        <ecNumber evidence="11">2.7.7.67</ecNumber>
    </recommendedName>
    <alternativeName>
        <fullName evidence="11">CDP-2,3-bis-(O-geranylgeranyl)-sn-glycerol synthase</fullName>
    </alternativeName>
</protein>
<dbReference type="EC" id="2.7.7.67" evidence="11"/>
<gene>
    <name evidence="11" type="primary">carS</name>
    <name evidence="13" type="ORF">DU484_04905</name>
    <name evidence="12" type="ORF">DU500_05345</name>
</gene>
<evidence type="ECO:0000256" key="2">
    <source>
        <dbReference type="ARBA" id="ARBA00022516"/>
    </source>
</evidence>
<comment type="pathway">
    <text evidence="11">Membrane lipid metabolism; glycerophospholipid metabolism.</text>
</comment>
<evidence type="ECO:0000256" key="10">
    <source>
        <dbReference type="ARBA" id="ARBA00023264"/>
    </source>
</evidence>
<proteinExistence type="inferred from homology"/>
<keyword evidence="10 11" id="KW-1208">Phospholipid metabolism</keyword>
<feature type="transmembrane region" description="Helical" evidence="11">
    <location>
        <begin position="127"/>
        <end position="145"/>
    </location>
</feature>
<evidence type="ECO:0000313" key="13">
    <source>
        <dbReference type="EMBL" id="AXG09257.1"/>
    </source>
</evidence>
<dbReference type="EMBL" id="CP031150">
    <property type="protein sequence ID" value="AXG05910.1"/>
    <property type="molecule type" value="Genomic_DNA"/>
</dbReference>
<dbReference type="Pfam" id="PF01864">
    <property type="entry name" value="CarS-like"/>
    <property type="match status" value="1"/>
</dbReference>
<keyword evidence="2 11" id="KW-0444">Lipid biosynthesis</keyword>
<keyword evidence="12" id="KW-0548">Nucleotidyltransferase</keyword>
<evidence type="ECO:0000256" key="6">
    <source>
        <dbReference type="ARBA" id="ARBA00022989"/>
    </source>
</evidence>
<dbReference type="NCBIfam" id="NF003114">
    <property type="entry name" value="PRK04032.1"/>
    <property type="match status" value="1"/>
</dbReference>
<comment type="subcellular location">
    <subcellularLocation>
        <location evidence="11">Cell membrane</location>
        <topology evidence="11">Multi-pass membrane protein</topology>
    </subcellularLocation>
</comment>
<dbReference type="OrthoDB" id="45383at2157"/>
<evidence type="ECO:0000256" key="9">
    <source>
        <dbReference type="ARBA" id="ARBA00023209"/>
    </source>
</evidence>
<keyword evidence="15" id="KW-1185">Reference proteome</keyword>
<dbReference type="UniPathway" id="UPA00940"/>
<keyword evidence="5 11" id="KW-0460">Magnesium</keyword>